<protein>
    <submittedName>
        <fullName evidence="1">Uncharacterized protein</fullName>
    </submittedName>
</protein>
<name>A0AC60QTG0_IXOPE</name>
<keyword evidence="2" id="KW-1185">Reference proteome</keyword>
<organism evidence="1 2">
    <name type="scientific">Ixodes persulcatus</name>
    <name type="common">Taiga tick</name>
    <dbReference type="NCBI Taxonomy" id="34615"/>
    <lineage>
        <taxon>Eukaryota</taxon>
        <taxon>Metazoa</taxon>
        <taxon>Ecdysozoa</taxon>
        <taxon>Arthropoda</taxon>
        <taxon>Chelicerata</taxon>
        <taxon>Arachnida</taxon>
        <taxon>Acari</taxon>
        <taxon>Parasitiformes</taxon>
        <taxon>Ixodida</taxon>
        <taxon>Ixodoidea</taxon>
        <taxon>Ixodidae</taxon>
        <taxon>Ixodinae</taxon>
        <taxon>Ixodes</taxon>
    </lineage>
</organism>
<dbReference type="Proteomes" id="UP000805193">
    <property type="component" value="Unassembled WGS sequence"/>
</dbReference>
<sequence length="527" mass="56244">MKHDLTTPPGGRIGGQSEEALECPLVGPLGLGRGTTTRVPEEAPRPGTSAAVLEYREMTEGFGSPSRTSFEMVSVLSGSRMTAIVDQGSELGSARVEAVTQPGKKNQGRKVTFDISPSVAVIERRAHRRVLRPKSGKIECAAVEQATRPVCPQGSRRREGRPPSADSTTQGPLRRAAEAEARFPTRVFRAKRGAATPVVAFMGATTPSCEGVALADDVDPRRKELRDVMPRREDSGAHLKRSKVLAESAGAAGVGRPTNSSGPEVELLTHLSRREGVLAGETGTPECNPFEPYGSPGLRTESSGILRSGTNDSVGGRGALDDDLIQSERCEELAEVAAGSSNFFSPPPEEKVGDVDAGEEGDVVPLRHEMMLSESTKDSSVRFGQPSLEMSPVGPVEAGRPTSTLLHRGSQSLHPLVGEGARSKRPVGPRVIRRERSGDGVSASSVATPSAEESAVGMDGGGDYWGMDLDEWLRLLCHVWGFGHDSWLELVVGRIQCHRCLTARVPRISSRMKRTTGGQMNPRGEEV</sequence>
<comment type="caution">
    <text evidence="1">The sequence shown here is derived from an EMBL/GenBank/DDBJ whole genome shotgun (WGS) entry which is preliminary data.</text>
</comment>
<evidence type="ECO:0000313" key="2">
    <source>
        <dbReference type="Proteomes" id="UP000805193"/>
    </source>
</evidence>
<proteinExistence type="predicted"/>
<reference evidence="1 2" key="1">
    <citation type="journal article" date="2020" name="Cell">
        <title>Large-Scale Comparative Analyses of Tick Genomes Elucidate Their Genetic Diversity and Vector Capacities.</title>
        <authorList>
            <consortium name="Tick Genome and Microbiome Consortium (TIGMIC)"/>
            <person name="Jia N."/>
            <person name="Wang J."/>
            <person name="Shi W."/>
            <person name="Du L."/>
            <person name="Sun Y."/>
            <person name="Zhan W."/>
            <person name="Jiang J.F."/>
            <person name="Wang Q."/>
            <person name="Zhang B."/>
            <person name="Ji P."/>
            <person name="Bell-Sakyi L."/>
            <person name="Cui X.M."/>
            <person name="Yuan T.T."/>
            <person name="Jiang B.G."/>
            <person name="Yang W.F."/>
            <person name="Lam T.T."/>
            <person name="Chang Q.C."/>
            <person name="Ding S.J."/>
            <person name="Wang X.J."/>
            <person name="Zhu J.G."/>
            <person name="Ruan X.D."/>
            <person name="Zhao L."/>
            <person name="Wei J.T."/>
            <person name="Ye R.Z."/>
            <person name="Que T.C."/>
            <person name="Du C.H."/>
            <person name="Zhou Y.H."/>
            <person name="Cheng J.X."/>
            <person name="Dai P.F."/>
            <person name="Guo W.B."/>
            <person name="Han X.H."/>
            <person name="Huang E.J."/>
            <person name="Li L.F."/>
            <person name="Wei W."/>
            <person name="Gao Y.C."/>
            <person name="Liu J.Z."/>
            <person name="Shao H.Z."/>
            <person name="Wang X."/>
            <person name="Wang C.C."/>
            <person name="Yang T.C."/>
            <person name="Huo Q.B."/>
            <person name="Li W."/>
            <person name="Chen H.Y."/>
            <person name="Chen S.E."/>
            <person name="Zhou L.G."/>
            <person name="Ni X.B."/>
            <person name="Tian J.H."/>
            <person name="Sheng Y."/>
            <person name="Liu T."/>
            <person name="Pan Y.S."/>
            <person name="Xia L.Y."/>
            <person name="Li J."/>
            <person name="Zhao F."/>
            <person name="Cao W.C."/>
        </authorList>
    </citation>
    <scope>NUCLEOTIDE SEQUENCE [LARGE SCALE GENOMIC DNA]</scope>
    <source>
        <strain evidence="1">Iper-2018</strain>
    </source>
</reference>
<dbReference type="EMBL" id="JABSTQ010004499">
    <property type="protein sequence ID" value="KAG0441970.1"/>
    <property type="molecule type" value="Genomic_DNA"/>
</dbReference>
<evidence type="ECO:0000313" key="1">
    <source>
        <dbReference type="EMBL" id="KAG0441970.1"/>
    </source>
</evidence>
<gene>
    <name evidence="1" type="ORF">HPB47_015805</name>
</gene>
<accession>A0AC60QTG0</accession>